<protein>
    <submittedName>
        <fullName evidence="2">Uncharacterized protein</fullName>
    </submittedName>
</protein>
<comment type="caution">
    <text evidence="2">The sequence shown here is derived from an EMBL/GenBank/DDBJ whole genome shotgun (WGS) entry which is preliminary data.</text>
</comment>
<dbReference type="AlphaFoldDB" id="A0A9P5TZ53"/>
<feature type="region of interest" description="Disordered" evidence="1">
    <location>
        <begin position="96"/>
        <end position="115"/>
    </location>
</feature>
<name>A0A9P5TZ53_9AGAR</name>
<keyword evidence="3" id="KW-1185">Reference proteome</keyword>
<organism evidence="2 3">
    <name type="scientific">Rhodocollybia butyracea</name>
    <dbReference type="NCBI Taxonomy" id="206335"/>
    <lineage>
        <taxon>Eukaryota</taxon>
        <taxon>Fungi</taxon>
        <taxon>Dikarya</taxon>
        <taxon>Basidiomycota</taxon>
        <taxon>Agaricomycotina</taxon>
        <taxon>Agaricomycetes</taxon>
        <taxon>Agaricomycetidae</taxon>
        <taxon>Agaricales</taxon>
        <taxon>Marasmiineae</taxon>
        <taxon>Omphalotaceae</taxon>
        <taxon>Rhodocollybia</taxon>
    </lineage>
</organism>
<proteinExistence type="predicted"/>
<sequence>MRMLHVYPTQEYILSSGSEWSTRNKLIVFSSRPGPKGYELVIESERNGIGIGKGKAGYRMGDEKDVLGMEKTGEKSGGEFSRYFTSEIIGKIQDEPRRRPRKILGGMKDKEWVGG</sequence>
<dbReference type="EMBL" id="JADNRY010000211">
    <property type="protein sequence ID" value="KAF9061185.1"/>
    <property type="molecule type" value="Genomic_DNA"/>
</dbReference>
<reference evidence="2" key="1">
    <citation type="submission" date="2020-11" db="EMBL/GenBank/DDBJ databases">
        <authorList>
            <consortium name="DOE Joint Genome Institute"/>
            <person name="Ahrendt S."/>
            <person name="Riley R."/>
            <person name="Andreopoulos W."/>
            <person name="Labutti K."/>
            <person name="Pangilinan J."/>
            <person name="Ruiz-Duenas F.J."/>
            <person name="Barrasa J.M."/>
            <person name="Sanchez-Garcia M."/>
            <person name="Camarero S."/>
            <person name="Miyauchi S."/>
            <person name="Serrano A."/>
            <person name="Linde D."/>
            <person name="Babiker R."/>
            <person name="Drula E."/>
            <person name="Ayuso-Fernandez I."/>
            <person name="Pacheco R."/>
            <person name="Padilla G."/>
            <person name="Ferreira P."/>
            <person name="Barriuso J."/>
            <person name="Kellner H."/>
            <person name="Castanera R."/>
            <person name="Alfaro M."/>
            <person name="Ramirez L."/>
            <person name="Pisabarro A.G."/>
            <person name="Kuo A."/>
            <person name="Tritt A."/>
            <person name="Lipzen A."/>
            <person name="He G."/>
            <person name="Yan M."/>
            <person name="Ng V."/>
            <person name="Cullen D."/>
            <person name="Martin F."/>
            <person name="Rosso M.-N."/>
            <person name="Henrissat B."/>
            <person name="Hibbett D."/>
            <person name="Martinez A.T."/>
            <person name="Grigoriev I.V."/>
        </authorList>
    </citation>
    <scope>NUCLEOTIDE SEQUENCE</scope>
    <source>
        <strain evidence="2">AH 40177</strain>
    </source>
</reference>
<dbReference type="OrthoDB" id="2113965at2759"/>
<evidence type="ECO:0000313" key="2">
    <source>
        <dbReference type="EMBL" id="KAF9061185.1"/>
    </source>
</evidence>
<evidence type="ECO:0000256" key="1">
    <source>
        <dbReference type="SAM" id="MobiDB-lite"/>
    </source>
</evidence>
<dbReference type="Proteomes" id="UP000772434">
    <property type="component" value="Unassembled WGS sequence"/>
</dbReference>
<evidence type="ECO:0000313" key="3">
    <source>
        <dbReference type="Proteomes" id="UP000772434"/>
    </source>
</evidence>
<accession>A0A9P5TZ53</accession>
<gene>
    <name evidence="2" type="ORF">BDP27DRAFT_1406801</name>
</gene>